<sequence length="123" mass="13179">VWSTGSTVSRERMRRMRSTIVILLIFVISLVNSFQTLPTNARVKRQLYGYGLGYPSGYVYGNPYTFATYRGLGLNGLYGSGLYGNGLYGNGLYGGGLYGGGLYGGYGLGLGLLGLPYGGLYGR</sequence>
<keyword evidence="1" id="KW-1185">Reference proteome</keyword>
<dbReference type="WBParaSite" id="HCON_00127730-00001">
    <property type="protein sequence ID" value="HCON_00127730-00001"/>
    <property type="gene ID" value="HCON_00127730"/>
</dbReference>
<evidence type="ECO:0000313" key="1">
    <source>
        <dbReference type="Proteomes" id="UP000025227"/>
    </source>
</evidence>
<evidence type="ECO:0000313" key="2">
    <source>
        <dbReference type="WBParaSite" id="HCON_00127730-00001"/>
    </source>
</evidence>
<name>A0A7I4YPG0_HAECO</name>
<accession>A0A7I4YPG0</accession>
<organism evidence="1 2">
    <name type="scientific">Haemonchus contortus</name>
    <name type="common">Barber pole worm</name>
    <dbReference type="NCBI Taxonomy" id="6289"/>
    <lineage>
        <taxon>Eukaryota</taxon>
        <taxon>Metazoa</taxon>
        <taxon>Ecdysozoa</taxon>
        <taxon>Nematoda</taxon>
        <taxon>Chromadorea</taxon>
        <taxon>Rhabditida</taxon>
        <taxon>Rhabditina</taxon>
        <taxon>Rhabditomorpha</taxon>
        <taxon>Strongyloidea</taxon>
        <taxon>Trichostrongylidae</taxon>
        <taxon>Haemonchus</taxon>
    </lineage>
</organism>
<dbReference type="Proteomes" id="UP000025227">
    <property type="component" value="Unplaced"/>
</dbReference>
<reference evidence="2" key="1">
    <citation type="submission" date="2020-12" db="UniProtKB">
        <authorList>
            <consortium name="WormBaseParasite"/>
        </authorList>
    </citation>
    <scope>IDENTIFICATION</scope>
    <source>
        <strain evidence="2">MHco3</strain>
    </source>
</reference>
<proteinExistence type="predicted"/>
<dbReference type="AlphaFoldDB" id="A0A7I4YPG0"/>
<protein>
    <submittedName>
        <fullName evidence="2">Secreted protein</fullName>
    </submittedName>
</protein>